<dbReference type="Pfam" id="PF08284">
    <property type="entry name" value="RVP_2"/>
    <property type="match status" value="1"/>
</dbReference>
<organism evidence="20 21">
    <name type="scientific">Paspalum notatum var. saurae</name>
    <dbReference type="NCBI Taxonomy" id="547442"/>
    <lineage>
        <taxon>Eukaryota</taxon>
        <taxon>Viridiplantae</taxon>
        <taxon>Streptophyta</taxon>
        <taxon>Embryophyta</taxon>
        <taxon>Tracheophyta</taxon>
        <taxon>Spermatophyta</taxon>
        <taxon>Magnoliopsida</taxon>
        <taxon>Liliopsida</taxon>
        <taxon>Poales</taxon>
        <taxon>Poaceae</taxon>
        <taxon>PACMAD clade</taxon>
        <taxon>Panicoideae</taxon>
        <taxon>Andropogonodae</taxon>
        <taxon>Paspaleae</taxon>
        <taxon>Paspalinae</taxon>
        <taxon>Paspalum</taxon>
    </lineage>
</organism>
<dbReference type="InterPro" id="IPR016197">
    <property type="entry name" value="Chromo-like_dom_sf"/>
</dbReference>
<feature type="region of interest" description="Disordered" evidence="17">
    <location>
        <begin position="166"/>
        <end position="192"/>
    </location>
</feature>
<dbReference type="Pfam" id="PF24626">
    <property type="entry name" value="SH3_Tf2-1"/>
    <property type="match status" value="1"/>
</dbReference>
<dbReference type="CDD" id="cd09274">
    <property type="entry name" value="RNase_HI_RT_Ty3"/>
    <property type="match status" value="1"/>
</dbReference>
<dbReference type="InterPro" id="IPR036397">
    <property type="entry name" value="RNaseH_sf"/>
</dbReference>
<keyword evidence="1" id="KW-0645">Protease</keyword>
<dbReference type="Gene3D" id="1.10.340.70">
    <property type="match status" value="1"/>
</dbReference>
<dbReference type="PANTHER" id="PTHR37984:SF5">
    <property type="entry name" value="PROTEIN NYNRIN-LIKE"/>
    <property type="match status" value="1"/>
</dbReference>
<evidence type="ECO:0000256" key="1">
    <source>
        <dbReference type="ARBA" id="ARBA00022670"/>
    </source>
</evidence>
<dbReference type="PROSITE" id="PS00141">
    <property type="entry name" value="ASP_PROTEASE"/>
    <property type="match status" value="1"/>
</dbReference>
<dbReference type="Proteomes" id="UP001341281">
    <property type="component" value="Chromosome 02"/>
</dbReference>
<dbReference type="GO" id="GO:0003964">
    <property type="term" value="F:RNA-directed DNA polymerase activity"/>
    <property type="evidence" value="ECO:0007669"/>
    <property type="project" value="UniProtKB-KW"/>
</dbReference>
<evidence type="ECO:0000256" key="12">
    <source>
        <dbReference type="ARBA" id="ARBA00022918"/>
    </source>
</evidence>
<keyword evidence="16" id="KW-0511">Multifunctional enzyme</keyword>
<proteinExistence type="predicted"/>
<dbReference type="InterPro" id="IPR056924">
    <property type="entry name" value="SH3_Tf2-1"/>
</dbReference>
<keyword evidence="2" id="KW-0808">Transferase</keyword>
<sequence>MEEHQAQEEVRWNQMMENFDLLFSRVNDIGASQQQLKAQMEHHAKHYAEQHQILAKQVQATGQAVAQFNLNRFEDDARSSVMQPDKQEEAFDNAIFADAHRRTKAKQQKYDISMHNSQYDDLFFVSKYISGLNDDIRGTVESQVPPTVAKAAVIAKIQQGVVQRQKLRQQKSYSNSKTQGSQFKGEVKSQPPQSLLWRERQLRDYRKNRGLCFHCGEKYEPGHLDVCTKKTKAHLNTLAINDLDQSLPEEVLNQLAVEDALTEEFCQLSLHALSSEDNMGCIKLRALVRSTAMLLLLDSGSSHTFVSTSFVQHMTLPTVNIPPLKVALANGTTITVDKMVPELQWWCQGHTLQTSMLVLDMAPYDAILGFDWLSNHSPMQCNWNDRSISFCHKGNQIQLQGLKPVPMHLSAITLEQIWKATQGNDIWAFAVIDCPSVSVLGDIPAPIQSILHKYTEVFQEPTQLPPSRAYDHSIPLHPGAVPFNSRPYKYSPIYKTEIERQVQQMLQAGFITHSTSPFASPVLLVQKKDGQWRFCVDYRKLNELTIRNRFPLPVIEEILDELHGACYFTKVDMRSGYHQIRMLEADEFKTAFKTHQGHYQFKVMPFGLTNAPATFQCVMNDILQPFLRKFVLVFLDDILIYSLTLELHVSHIQQVLEVLKAHQLYLKPSQGVATDASKTAAIQKWPTPTTVTELRRFVRNYGIIARPLTQLLKKKAFHWSELVDKAFYQLKTALSTTPVLALPNFQLPFTVETDACGEGVEAVLMQQGQRIAFLSKGLSDTYKALSIYEKEFLALILAVEKWRPYLQRQQFTILTDHKSLAYLTEQHLHSDLQKKAMTRLMGLQFKIVYKQGKENVAADALSRVGHLMAIQAVSWLQEVLNSYTTDSKAQQLLAQLAIHSLDANGYALDNGLIRLHGKIWIGENSALQTKLISALHSSALGGHSGIQATYHRVKQHFSWSKLKQDVENFVKQCLTCQQAKHSLSHPAGLLQPLPILAGVWQDLSMDFIEGLPKSEGYSTIMVVVDRLTKMAHFVALRHPYTAQGVAHQFLDSIIRLHGFPQSIVSDRDPVFISAFWRELFKLYKVTLNLSTAYHPQSDGQTERINQCLEMYLRCAVHESPHQWKSWLSLAELWYNSTFHTSLGCSPFKALFGYDPNLGFSVRISSSTPPAVAELIRNRDLHLQALKQHLAAAQNRMKLQADRGRVDLQFQPGEMVLLKLQPYTQSSLVSRPYPKLAFKYYGPFKVLERVGSVAYKLELPLESQIHNVFHVSQLKPYTADYTPVFSTLPTLTDLEARQAQPVAIIDRRLVKKGNAASTQVKVTWSGLPATSATWEDYQVLKARFPQAVAWGQAPSSVGGVVTTSG</sequence>
<evidence type="ECO:0000256" key="11">
    <source>
        <dbReference type="ARBA" id="ARBA00022908"/>
    </source>
</evidence>
<dbReference type="Pfam" id="PF00385">
    <property type="entry name" value="Chromo"/>
    <property type="match status" value="1"/>
</dbReference>
<dbReference type="GO" id="GO:0004190">
    <property type="term" value="F:aspartic-type endopeptidase activity"/>
    <property type="evidence" value="ECO:0007669"/>
    <property type="project" value="UniProtKB-KW"/>
</dbReference>
<dbReference type="GO" id="GO:0046872">
    <property type="term" value="F:metal ion binding"/>
    <property type="evidence" value="ECO:0007669"/>
    <property type="project" value="UniProtKB-KW"/>
</dbReference>
<feature type="domain" description="Reverse transcriptase" evidence="18">
    <location>
        <begin position="506"/>
        <end position="705"/>
    </location>
</feature>
<dbReference type="EMBL" id="CP144746">
    <property type="protein sequence ID" value="WVZ56010.1"/>
    <property type="molecule type" value="Genomic_DNA"/>
</dbReference>
<dbReference type="FunFam" id="3.30.420.10:FF:000032">
    <property type="entry name" value="Retrovirus-related Pol polyprotein from transposon 297-like Protein"/>
    <property type="match status" value="1"/>
</dbReference>
<dbReference type="Gene3D" id="3.30.70.270">
    <property type="match status" value="2"/>
</dbReference>
<dbReference type="Pfam" id="PF00078">
    <property type="entry name" value="RVT_1"/>
    <property type="match status" value="1"/>
</dbReference>
<feature type="compositionally biased region" description="Polar residues" evidence="17">
    <location>
        <begin position="170"/>
        <end position="182"/>
    </location>
</feature>
<evidence type="ECO:0000259" key="18">
    <source>
        <dbReference type="PROSITE" id="PS50878"/>
    </source>
</evidence>
<keyword evidence="7" id="KW-0255">Endonuclease</keyword>
<keyword evidence="21" id="KW-1185">Reference proteome</keyword>
<dbReference type="InterPro" id="IPR050951">
    <property type="entry name" value="Retrovirus_Pol_polyprotein"/>
</dbReference>
<keyword evidence="4" id="KW-0540">Nuclease</keyword>
<dbReference type="PANTHER" id="PTHR37984">
    <property type="entry name" value="PROTEIN CBG26694"/>
    <property type="match status" value="1"/>
</dbReference>
<evidence type="ECO:0000256" key="16">
    <source>
        <dbReference type="ARBA" id="ARBA00023268"/>
    </source>
</evidence>
<dbReference type="GO" id="GO:0015074">
    <property type="term" value="P:DNA integration"/>
    <property type="evidence" value="ECO:0007669"/>
    <property type="project" value="UniProtKB-KW"/>
</dbReference>
<keyword evidence="14" id="KW-0238">DNA-binding</keyword>
<evidence type="ECO:0000256" key="2">
    <source>
        <dbReference type="ARBA" id="ARBA00022679"/>
    </source>
</evidence>
<dbReference type="SUPFAM" id="SSF53098">
    <property type="entry name" value="Ribonuclease H-like"/>
    <property type="match status" value="1"/>
</dbReference>
<dbReference type="InterPro" id="IPR000477">
    <property type="entry name" value="RT_dom"/>
</dbReference>
<evidence type="ECO:0000256" key="5">
    <source>
        <dbReference type="ARBA" id="ARBA00022723"/>
    </source>
</evidence>
<dbReference type="GO" id="GO:0003723">
    <property type="term" value="F:RNA binding"/>
    <property type="evidence" value="ECO:0007669"/>
    <property type="project" value="UniProtKB-KW"/>
</dbReference>
<dbReference type="InterPro" id="IPR001969">
    <property type="entry name" value="Aspartic_peptidase_AS"/>
</dbReference>
<keyword evidence="13" id="KW-0239">DNA-directed DNA polymerase</keyword>
<dbReference type="PROSITE" id="PS50994">
    <property type="entry name" value="INTEGRASE"/>
    <property type="match status" value="1"/>
</dbReference>
<evidence type="ECO:0000256" key="15">
    <source>
        <dbReference type="ARBA" id="ARBA00023172"/>
    </source>
</evidence>
<dbReference type="SUPFAM" id="SSF50630">
    <property type="entry name" value="Acid proteases"/>
    <property type="match status" value="1"/>
</dbReference>
<protein>
    <recommendedName>
        <fullName evidence="22">Reverse transcriptase</fullName>
    </recommendedName>
</protein>
<evidence type="ECO:0000313" key="20">
    <source>
        <dbReference type="EMBL" id="WVZ56010.1"/>
    </source>
</evidence>
<evidence type="ECO:0000256" key="6">
    <source>
        <dbReference type="ARBA" id="ARBA00022750"/>
    </source>
</evidence>
<dbReference type="GO" id="GO:0003677">
    <property type="term" value="F:DNA binding"/>
    <property type="evidence" value="ECO:0007669"/>
    <property type="project" value="UniProtKB-KW"/>
</dbReference>
<evidence type="ECO:0000256" key="3">
    <source>
        <dbReference type="ARBA" id="ARBA00022695"/>
    </source>
</evidence>
<evidence type="ECO:0000256" key="14">
    <source>
        <dbReference type="ARBA" id="ARBA00023125"/>
    </source>
</evidence>
<evidence type="ECO:0000259" key="19">
    <source>
        <dbReference type="PROSITE" id="PS50994"/>
    </source>
</evidence>
<dbReference type="InterPro" id="IPR021109">
    <property type="entry name" value="Peptidase_aspartic_dom_sf"/>
</dbReference>
<dbReference type="PROSITE" id="PS50878">
    <property type="entry name" value="RT_POL"/>
    <property type="match status" value="1"/>
</dbReference>
<dbReference type="CDD" id="cd01647">
    <property type="entry name" value="RT_LTR"/>
    <property type="match status" value="1"/>
</dbReference>
<dbReference type="InterPro" id="IPR043502">
    <property type="entry name" value="DNA/RNA_pol_sf"/>
</dbReference>
<evidence type="ECO:0008006" key="22">
    <source>
        <dbReference type="Google" id="ProtNLM"/>
    </source>
</evidence>
<evidence type="ECO:0000256" key="8">
    <source>
        <dbReference type="ARBA" id="ARBA00022801"/>
    </source>
</evidence>
<dbReference type="InterPro" id="IPR023780">
    <property type="entry name" value="Chromo_domain"/>
</dbReference>
<dbReference type="GO" id="GO:0006508">
    <property type="term" value="P:proteolysis"/>
    <property type="evidence" value="ECO:0007669"/>
    <property type="project" value="UniProtKB-KW"/>
</dbReference>
<feature type="domain" description="Integrase catalytic" evidence="19">
    <location>
        <begin position="990"/>
        <end position="1154"/>
    </location>
</feature>
<dbReference type="SUPFAM" id="SSF56672">
    <property type="entry name" value="DNA/RNA polymerases"/>
    <property type="match status" value="1"/>
</dbReference>
<keyword evidence="6" id="KW-0064">Aspartyl protease</keyword>
<keyword evidence="3" id="KW-0548">Nucleotidyltransferase</keyword>
<dbReference type="FunFam" id="3.10.10.10:FF:000007">
    <property type="entry name" value="Retrovirus-related Pol polyprotein from transposon 17.6-like Protein"/>
    <property type="match status" value="1"/>
</dbReference>
<dbReference type="InterPro" id="IPR012337">
    <property type="entry name" value="RNaseH-like_sf"/>
</dbReference>
<keyword evidence="5" id="KW-0479">Metal-binding</keyword>
<dbReference type="Gene3D" id="3.10.10.10">
    <property type="entry name" value="HIV Type 1 Reverse Transcriptase, subunit A, domain 1"/>
    <property type="match status" value="1"/>
</dbReference>
<evidence type="ECO:0000256" key="9">
    <source>
        <dbReference type="ARBA" id="ARBA00022842"/>
    </source>
</evidence>
<evidence type="ECO:0000256" key="7">
    <source>
        <dbReference type="ARBA" id="ARBA00022759"/>
    </source>
</evidence>
<dbReference type="Pfam" id="PF17921">
    <property type="entry name" value="Integrase_H2C2"/>
    <property type="match status" value="1"/>
</dbReference>
<dbReference type="SUPFAM" id="SSF54160">
    <property type="entry name" value="Chromo domain-like"/>
    <property type="match status" value="1"/>
</dbReference>
<dbReference type="GO" id="GO:0006310">
    <property type="term" value="P:DNA recombination"/>
    <property type="evidence" value="ECO:0007669"/>
    <property type="project" value="UniProtKB-KW"/>
</dbReference>
<reference evidence="20 21" key="1">
    <citation type="submission" date="2024-02" db="EMBL/GenBank/DDBJ databases">
        <title>High-quality chromosome-scale genome assembly of Pensacola bahiagrass (Paspalum notatum Flugge var. saurae).</title>
        <authorList>
            <person name="Vega J.M."/>
            <person name="Podio M."/>
            <person name="Orjuela J."/>
            <person name="Siena L.A."/>
            <person name="Pessino S.C."/>
            <person name="Combes M.C."/>
            <person name="Mariac C."/>
            <person name="Albertini E."/>
            <person name="Pupilli F."/>
            <person name="Ortiz J.P.A."/>
            <person name="Leblanc O."/>
        </authorList>
    </citation>
    <scope>NUCLEOTIDE SEQUENCE [LARGE SCALE GENOMIC DNA]</scope>
    <source>
        <strain evidence="20">R1</strain>
        <tissue evidence="20">Leaf</tissue>
    </source>
</reference>
<evidence type="ECO:0000256" key="10">
    <source>
        <dbReference type="ARBA" id="ARBA00022884"/>
    </source>
</evidence>
<accession>A0AAQ3SLW0</accession>
<keyword evidence="11" id="KW-0229">DNA integration</keyword>
<evidence type="ECO:0000256" key="17">
    <source>
        <dbReference type="SAM" id="MobiDB-lite"/>
    </source>
</evidence>
<dbReference type="InterPro" id="IPR001584">
    <property type="entry name" value="Integrase_cat-core"/>
</dbReference>
<dbReference type="Gene3D" id="2.40.70.10">
    <property type="entry name" value="Acid Proteases"/>
    <property type="match status" value="1"/>
</dbReference>
<keyword evidence="8" id="KW-0378">Hydrolase</keyword>
<evidence type="ECO:0000256" key="13">
    <source>
        <dbReference type="ARBA" id="ARBA00022932"/>
    </source>
</evidence>
<dbReference type="InterPro" id="IPR041588">
    <property type="entry name" value="Integrase_H2C2"/>
</dbReference>
<dbReference type="InterPro" id="IPR041577">
    <property type="entry name" value="RT_RNaseH_2"/>
</dbReference>
<name>A0AAQ3SLW0_PASNO</name>
<dbReference type="InterPro" id="IPR043128">
    <property type="entry name" value="Rev_trsase/Diguanyl_cyclase"/>
</dbReference>
<keyword evidence="10" id="KW-0694">RNA-binding</keyword>
<dbReference type="CDD" id="cd00303">
    <property type="entry name" value="retropepsin_like"/>
    <property type="match status" value="1"/>
</dbReference>
<dbReference type="Pfam" id="PF17919">
    <property type="entry name" value="RT_RNaseH_2"/>
    <property type="match status" value="1"/>
</dbReference>
<keyword evidence="12" id="KW-0695">RNA-directed DNA polymerase</keyword>
<evidence type="ECO:0000313" key="21">
    <source>
        <dbReference type="Proteomes" id="UP001341281"/>
    </source>
</evidence>
<evidence type="ECO:0000256" key="4">
    <source>
        <dbReference type="ARBA" id="ARBA00022722"/>
    </source>
</evidence>
<keyword evidence="15" id="KW-0233">DNA recombination</keyword>
<keyword evidence="9" id="KW-0460">Magnesium</keyword>
<dbReference type="GO" id="GO:0004519">
    <property type="term" value="F:endonuclease activity"/>
    <property type="evidence" value="ECO:0007669"/>
    <property type="project" value="UniProtKB-KW"/>
</dbReference>
<gene>
    <name evidence="20" type="ORF">U9M48_006598</name>
</gene>
<dbReference type="Gene3D" id="3.30.420.10">
    <property type="entry name" value="Ribonuclease H-like superfamily/Ribonuclease H"/>
    <property type="match status" value="1"/>
</dbReference>
<dbReference type="GO" id="GO:0003887">
    <property type="term" value="F:DNA-directed DNA polymerase activity"/>
    <property type="evidence" value="ECO:0007669"/>
    <property type="project" value="UniProtKB-KW"/>
</dbReference>